<evidence type="ECO:0000256" key="9">
    <source>
        <dbReference type="ARBA" id="ARBA00022840"/>
    </source>
</evidence>
<dbReference type="Gene3D" id="3.30.200.20">
    <property type="entry name" value="Phosphorylase Kinase, domain 1"/>
    <property type="match status" value="1"/>
</dbReference>
<evidence type="ECO:0000256" key="10">
    <source>
        <dbReference type="ARBA" id="ARBA00022989"/>
    </source>
</evidence>
<keyword evidence="9 14" id="KW-0067">ATP-binding</keyword>
<evidence type="ECO:0000256" key="1">
    <source>
        <dbReference type="ARBA" id="ARBA00004162"/>
    </source>
</evidence>
<keyword evidence="13" id="KW-0325">Glycoprotein</keyword>
<evidence type="ECO:0000259" key="15">
    <source>
        <dbReference type="PROSITE" id="PS50011"/>
    </source>
</evidence>
<gene>
    <name evidence="16" type="ORF">GEV33_000432</name>
</gene>
<evidence type="ECO:0000256" key="6">
    <source>
        <dbReference type="ARBA" id="ARBA00022692"/>
    </source>
</evidence>
<dbReference type="EMBL" id="JABDTM020002800">
    <property type="protein sequence ID" value="KAH0822359.1"/>
    <property type="molecule type" value="Genomic_DNA"/>
</dbReference>
<dbReference type="InterPro" id="IPR031734">
    <property type="entry name" value="MBF2"/>
</dbReference>
<name>A0A8J6HWY5_TENMO</name>
<evidence type="ECO:0000256" key="3">
    <source>
        <dbReference type="ARBA" id="ARBA00022473"/>
    </source>
</evidence>
<evidence type="ECO:0000313" key="16">
    <source>
        <dbReference type="EMBL" id="KAH0822359.1"/>
    </source>
</evidence>
<evidence type="ECO:0000313" key="17">
    <source>
        <dbReference type="Proteomes" id="UP000719412"/>
    </source>
</evidence>
<dbReference type="AlphaFoldDB" id="A0A8J6HWY5"/>
<feature type="domain" description="Protein kinase" evidence="15">
    <location>
        <begin position="430"/>
        <end position="546"/>
    </location>
</feature>
<evidence type="ECO:0000256" key="13">
    <source>
        <dbReference type="ARBA" id="ARBA00023180"/>
    </source>
</evidence>
<dbReference type="InterPro" id="IPR000719">
    <property type="entry name" value="Prot_kinase_dom"/>
</dbReference>
<dbReference type="InterPro" id="IPR017441">
    <property type="entry name" value="Protein_kinase_ATP_BS"/>
</dbReference>
<evidence type="ECO:0000256" key="2">
    <source>
        <dbReference type="ARBA" id="ARBA00004479"/>
    </source>
</evidence>
<dbReference type="GO" id="GO:0004714">
    <property type="term" value="F:transmembrane receptor protein tyrosine kinase activity"/>
    <property type="evidence" value="ECO:0007669"/>
    <property type="project" value="TreeGrafter"/>
</dbReference>
<keyword evidence="4" id="KW-1003">Cell membrane</keyword>
<sequence length="546" mass="60762">MHDESLLNLTPATRSISLTNAAYFYPYCIGTAPLKHVSGQKKNTPPFVKTSAQVRSVSVVACCSVANYPAKDTVRLQLCGNMRTENLMKLNCAAATSHDLPTPNTTDTLAPAPPPGLDFQFSTNNRHNYGDAPERATLIPIALLKCTARNNLPDPFATTYINVEAEVYINCVKIYDEVQDGEGGYPSYVSGGVGHNYVEFNVTTEYGKGFHFFVQILGYEIKNKTENAVFTTKSFNDTPCTLANTVVYKVSNKTFCCNISSDRRVHALARFVTTMYRLFSLSALLLVVSADPRTPKIYNVLISTKKNLSPSHALPVYEPVLRTTSLGIALPPVFYQTPVAATFQPNFVARAQSLDGVEKVYKQQNGEELQRSLQPLPVDQFIPYSYTPHILNGEEVNIDLDKLPSNMAYHRHGVTLNPKLEKLEFPRNDIIYIKDLGQGAFGRVFQAKAPGLVSGEEFTLVAVKMLKDDASEDMQDDFEKEACLLAEFDHPNIVKLLGVCAIGRPMCLLFEYMGKGDLNEFLRYTHHIPKYTYIVYRVLGKCPAKL</sequence>
<accession>A0A8J6HWY5</accession>
<keyword evidence="3" id="KW-0217">Developmental protein</keyword>
<dbReference type="GO" id="GO:0005886">
    <property type="term" value="C:plasma membrane"/>
    <property type="evidence" value="ECO:0007669"/>
    <property type="project" value="UniProtKB-SubCell"/>
</dbReference>
<keyword evidence="12" id="KW-0675">Receptor</keyword>
<keyword evidence="5" id="KW-0597">Phosphoprotein</keyword>
<evidence type="ECO:0000256" key="7">
    <source>
        <dbReference type="ARBA" id="ARBA00022729"/>
    </source>
</evidence>
<dbReference type="GO" id="GO:0017147">
    <property type="term" value="F:Wnt-protein binding"/>
    <property type="evidence" value="ECO:0007669"/>
    <property type="project" value="TreeGrafter"/>
</dbReference>
<keyword evidence="8 14" id="KW-0547">Nucleotide-binding</keyword>
<protein>
    <recommendedName>
        <fullName evidence="15">Protein kinase domain-containing protein</fullName>
    </recommendedName>
</protein>
<evidence type="ECO:0000256" key="8">
    <source>
        <dbReference type="ARBA" id="ARBA00022741"/>
    </source>
</evidence>
<dbReference type="Proteomes" id="UP000719412">
    <property type="component" value="Unassembled WGS sequence"/>
</dbReference>
<dbReference type="Pfam" id="PF07714">
    <property type="entry name" value="PK_Tyr_Ser-Thr"/>
    <property type="match status" value="1"/>
</dbReference>
<keyword evidence="17" id="KW-1185">Reference proteome</keyword>
<keyword evidence="7" id="KW-0732">Signal</keyword>
<dbReference type="FunFam" id="3.30.200.20:FF:000159">
    <property type="entry name" value="muscle, skeletal receptor tyrosine-protein kinase"/>
    <property type="match status" value="1"/>
</dbReference>
<keyword evidence="6" id="KW-0812">Transmembrane</keyword>
<dbReference type="GO" id="GO:0043235">
    <property type="term" value="C:receptor complex"/>
    <property type="evidence" value="ECO:0007669"/>
    <property type="project" value="TreeGrafter"/>
</dbReference>
<organism evidence="16 17">
    <name type="scientific">Tenebrio molitor</name>
    <name type="common">Yellow mealworm beetle</name>
    <dbReference type="NCBI Taxonomy" id="7067"/>
    <lineage>
        <taxon>Eukaryota</taxon>
        <taxon>Metazoa</taxon>
        <taxon>Ecdysozoa</taxon>
        <taxon>Arthropoda</taxon>
        <taxon>Hexapoda</taxon>
        <taxon>Insecta</taxon>
        <taxon>Pterygota</taxon>
        <taxon>Neoptera</taxon>
        <taxon>Endopterygota</taxon>
        <taxon>Coleoptera</taxon>
        <taxon>Polyphaga</taxon>
        <taxon>Cucujiformia</taxon>
        <taxon>Tenebrionidae</taxon>
        <taxon>Tenebrio</taxon>
    </lineage>
</organism>
<dbReference type="GO" id="GO:0005524">
    <property type="term" value="F:ATP binding"/>
    <property type="evidence" value="ECO:0007669"/>
    <property type="project" value="UniProtKB-UniRule"/>
</dbReference>
<evidence type="ECO:0000256" key="4">
    <source>
        <dbReference type="ARBA" id="ARBA00022475"/>
    </source>
</evidence>
<dbReference type="SMART" id="SM00219">
    <property type="entry name" value="TyrKc"/>
    <property type="match status" value="1"/>
</dbReference>
<evidence type="ECO:0000256" key="12">
    <source>
        <dbReference type="ARBA" id="ARBA00023170"/>
    </source>
</evidence>
<dbReference type="PROSITE" id="PS50011">
    <property type="entry name" value="PROTEIN_KINASE_DOM"/>
    <property type="match status" value="1"/>
</dbReference>
<reference evidence="16" key="1">
    <citation type="journal article" date="2020" name="J Insects Food Feed">
        <title>The yellow mealworm (Tenebrio molitor) genome: a resource for the emerging insects as food and feed industry.</title>
        <authorList>
            <person name="Eriksson T."/>
            <person name="Andere A."/>
            <person name="Kelstrup H."/>
            <person name="Emery V."/>
            <person name="Picard C."/>
        </authorList>
    </citation>
    <scope>NUCLEOTIDE SEQUENCE</scope>
    <source>
        <strain evidence="16">Stoneville</strain>
        <tissue evidence="16">Whole head</tissue>
    </source>
</reference>
<dbReference type="GO" id="GO:0007169">
    <property type="term" value="P:cell surface receptor protein tyrosine kinase signaling pathway"/>
    <property type="evidence" value="ECO:0007669"/>
    <property type="project" value="TreeGrafter"/>
</dbReference>
<dbReference type="Pfam" id="PF15868">
    <property type="entry name" value="MBF2"/>
    <property type="match status" value="1"/>
</dbReference>
<feature type="binding site" evidence="14">
    <location>
        <position position="464"/>
    </location>
    <ligand>
        <name>ATP</name>
        <dbReference type="ChEBI" id="CHEBI:30616"/>
    </ligand>
</feature>
<dbReference type="InterPro" id="IPR001245">
    <property type="entry name" value="Ser-Thr/Tyr_kinase_cat_dom"/>
</dbReference>
<keyword evidence="10" id="KW-1133">Transmembrane helix</keyword>
<reference evidence="16" key="2">
    <citation type="submission" date="2021-08" db="EMBL/GenBank/DDBJ databases">
        <authorList>
            <person name="Eriksson T."/>
        </authorList>
    </citation>
    <scope>NUCLEOTIDE SEQUENCE</scope>
    <source>
        <strain evidence="16">Stoneville</strain>
        <tissue evidence="16">Whole head</tissue>
    </source>
</reference>
<evidence type="ECO:0000256" key="11">
    <source>
        <dbReference type="ARBA" id="ARBA00023136"/>
    </source>
</evidence>
<keyword evidence="11" id="KW-0472">Membrane</keyword>
<dbReference type="PANTHER" id="PTHR24416">
    <property type="entry name" value="TYROSINE-PROTEIN KINASE RECEPTOR"/>
    <property type="match status" value="1"/>
</dbReference>
<dbReference type="PROSITE" id="PS00107">
    <property type="entry name" value="PROTEIN_KINASE_ATP"/>
    <property type="match status" value="1"/>
</dbReference>
<evidence type="ECO:0000256" key="14">
    <source>
        <dbReference type="PROSITE-ProRule" id="PRU10141"/>
    </source>
</evidence>
<dbReference type="InterPro" id="IPR020635">
    <property type="entry name" value="Tyr_kinase_cat_dom"/>
</dbReference>
<comment type="subcellular location">
    <subcellularLocation>
        <location evidence="1">Cell membrane</location>
        <topology evidence="1">Single-pass membrane protein</topology>
    </subcellularLocation>
    <subcellularLocation>
        <location evidence="2">Membrane</location>
        <topology evidence="2">Single-pass type I membrane protein</topology>
    </subcellularLocation>
</comment>
<dbReference type="InterPro" id="IPR011009">
    <property type="entry name" value="Kinase-like_dom_sf"/>
</dbReference>
<dbReference type="InterPro" id="IPR050122">
    <property type="entry name" value="RTK"/>
</dbReference>
<evidence type="ECO:0000256" key="5">
    <source>
        <dbReference type="ARBA" id="ARBA00022553"/>
    </source>
</evidence>
<proteinExistence type="predicted"/>
<dbReference type="PANTHER" id="PTHR24416:SF317">
    <property type="entry name" value="MUSCLE, SKELETAL RECEPTOR TYROSINE-PROTEIN KINASE"/>
    <property type="match status" value="1"/>
</dbReference>
<dbReference type="SUPFAM" id="SSF56112">
    <property type="entry name" value="Protein kinase-like (PK-like)"/>
    <property type="match status" value="1"/>
</dbReference>
<comment type="caution">
    <text evidence="16">The sequence shown here is derived from an EMBL/GenBank/DDBJ whole genome shotgun (WGS) entry which is preliminary data.</text>
</comment>